<evidence type="ECO:0000313" key="2">
    <source>
        <dbReference type="Proteomes" id="UP000569732"/>
    </source>
</evidence>
<name>A0A853I967_9GAMM</name>
<reference evidence="1 2" key="1">
    <citation type="submission" date="2020-07" db="EMBL/GenBank/DDBJ databases">
        <title>Endozoicomonas sp. nov., isolated from sediment.</title>
        <authorList>
            <person name="Gu T."/>
        </authorList>
    </citation>
    <scope>NUCLEOTIDE SEQUENCE [LARGE SCALE GENOMIC DNA]</scope>
    <source>
        <strain evidence="1 2">SM1973</strain>
    </source>
</reference>
<evidence type="ECO:0000313" key="1">
    <source>
        <dbReference type="EMBL" id="NYZ69409.1"/>
    </source>
</evidence>
<accession>A0A853I967</accession>
<dbReference type="AlphaFoldDB" id="A0A853I967"/>
<sequence>MSQVLSMPSYLNKVDTSILAEELGDIDASIYRAPDGYEFNLYKVGNPSAEKLVILPPYGMSYLLLSRLVKVLSGKYYVLSWESRGCPDYEASVSDDRFDLVSQSEDFVNILKQEGFDSFHYVGWCQAAQLLVHTLSVSDLQPKTISWIAPAGLGTSLVKSEFERCALPIYLEIEKLGSAYAEKLAMILDKYRDQPIREEIAAEKYTVLHLSDPDATHRFSRYMKLYEDNKSKVIELLGQVFEKHHVYVIHCKDDTYSHFSEAVQLEKKYPNVELELMPGGGHLQLFYEPDVIAGLILGYINREAELAGEVVA</sequence>
<gene>
    <name evidence="1" type="ORF">H0A36_25670</name>
</gene>
<keyword evidence="1" id="KW-0378">Hydrolase</keyword>
<dbReference type="InterPro" id="IPR029058">
    <property type="entry name" value="AB_hydrolase_fold"/>
</dbReference>
<comment type="caution">
    <text evidence="1">The sequence shown here is derived from an EMBL/GenBank/DDBJ whole genome shotgun (WGS) entry which is preliminary data.</text>
</comment>
<dbReference type="RefSeq" id="WP_180571402.1">
    <property type="nucleotide sequence ID" value="NZ_JACCKB010000082.1"/>
</dbReference>
<dbReference type="SUPFAM" id="SSF53474">
    <property type="entry name" value="alpha/beta-Hydrolases"/>
    <property type="match status" value="1"/>
</dbReference>
<dbReference type="EMBL" id="JACCKB010000082">
    <property type="protein sequence ID" value="NYZ69409.1"/>
    <property type="molecule type" value="Genomic_DNA"/>
</dbReference>
<proteinExistence type="predicted"/>
<protein>
    <submittedName>
        <fullName evidence="1">Alpha/beta hydrolase</fullName>
    </submittedName>
</protein>
<dbReference type="Proteomes" id="UP000569732">
    <property type="component" value="Unassembled WGS sequence"/>
</dbReference>
<organism evidence="1 2">
    <name type="scientific">Spartinivicinus marinus</name>
    <dbReference type="NCBI Taxonomy" id="2994442"/>
    <lineage>
        <taxon>Bacteria</taxon>
        <taxon>Pseudomonadati</taxon>
        <taxon>Pseudomonadota</taxon>
        <taxon>Gammaproteobacteria</taxon>
        <taxon>Oceanospirillales</taxon>
        <taxon>Zooshikellaceae</taxon>
        <taxon>Spartinivicinus</taxon>
    </lineage>
</organism>
<keyword evidence="2" id="KW-1185">Reference proteome</keyword>
<dbReference type="GO" id="GO:0016787">
    <property type="term" value="F:hydrolase activity"/>
    <property type="evidence" value="ECO:0007669"/>
    <property type="project" value="UniProtKB-KW"/>
</dbReference>
<dbReference type="Gene3D" id="3.40.50.1820">
    <property type="entry name" value="alpha/beta hydrolase"/>
    <property type="match status" value="1"/>
</dbReference>